<dbReference type="OrthoDB" id="9764591at2"/>
<dbReference type="Gene3D" id="3.40.190.10">
    <property type="entry name" value="Periplasmic binding protein-like II"/>
    <property type="match status" value="1"/>
</dbReference>
<dbReference type="InterPro" id="IPR000914">
    <property type="entry name" value="SBP_5_dom"/>
</dbReference>
<comment type="caution">
    <text evidence="4">The sequence shown here is derived from an EMBL/GenBank/DDBJ whole genome shotgun (WGS) entry which is preliminary data.</text>
</comment>
<dbReference type="GO" id="GO:0042597">
    <property type="term" value="C:periplasmic space"/>
    <property type="evidence" value="ECO:0007669"/>
    <property type="project" value="UniProtKB-ARBA"/>
</dbReference>
<dbReference type="PANTHER" id="PTHR30290">
    <property type="entry name" value="PERIPLASMIC BINDING COMPONENT OF ABC TRANSPORTER"/>
    <property type="match status" value="1"/>
</dbReference>
<dbReference type="EMBL" id="QQZY01000001">
    <property type="protein sequence ID" value="RDI75828.1"/>
    <property type="molecule type" value="Genomic_DNA"/>
</dbReference>
<dbReference type="InterPro" id="IPR030678">
    <property type="entry name" value="Peptide/Ni-bd"/>
</dbReference>
<keyword evidence="1 2" id="KW-0732">Signal</keyword>
<name>A0A7M2Z091_9ACTN</name>
<feature type="chain" id="PRO_5029619014" evidence="2">
    <location>
        <begin position="27"/>
        <end position="547"/>
    </location>
</feature>
<feature type="signal peptide" evidence="2">
    <location>
        <begin position="1"/>
        <end position="26"/>
    </location>
</feature>
<protein>
    <submittedName>
        <fullName evidence="4">ABC-type dipeptide transport system periplasmic component</fullName>
    </submittedName>
</protein>
<keyword evidence="5" id="KW-1185">Reference proteome</keyword>
<dbReference type="Pfam" id="PF00496">
    <property type="entry name" value="SBP_bac_5"/>
    <property type="match status" value="1"/>
</dbReference>
<sequence length="547" mass="59658">MNTVRRALALVLAGLAAVLVVTTSLAANGRPAPVPVLRVPGGTDWGYPQPFAYSRGPGLRNVLFVFDTLLWKDSTGSVIPWLAQKWRRSPDGFEYVFRLNPRAKWQDGEAVTSADVAFTFNYLISGPGSRATGLVNSLNVIKAIATPDAQTVVFRLNQRFAPFPITIAGRVPIIPQHIWKDVKDPVRFTGPQSLVGSGPYRLDRYDSATGAYRFVANPSFYLGVPVVRAIEFVPESNDMLALQQGIIDAGANPFEAGAPASALDAFTKNPRFGVLRGEGEWNRSLYFNMTKGFPFDKTAFRQAVAYAINRPDLVKRVLLGQGTPGSMGIIAPGSRWFAKGLPTYSFSPAKAKSMLTDVGLVDRDGDGWRDLPSGQPFKPQLITSTFQNPATAEIVTGQLRDVGLNVQLVSLDRASADAATAAGNYQMALLGFGGLGGDPDFVRLQLASNVRSRSFTRVFGYNNPRFDELASAQLVTVRASTRAKFVDEMQRILAQDVPVIQLYTIDRLWFFRKSVFSGWYYTPGGIFGGNPETYNKQAFVMGGKVGA</sequence>
<dbReference type="Gene3D" id="3.10.105.10">
    <property type="entry name" value="Dipeptide-binding Protein, Domain 3"/>
    <property type="match status" value="1"/>
</dbReference>
<evidence type="ECO:0000256" key="2">
    <source>
        <dbReference type="SAM" id="SignalP"/>
    </source>
</evidence>
<evidence type="ECO:0000313" key="5">
    <source>
        <dbReference type="Proteomes" id="UP000254134"/>
    </source>
</evidence>
<gene>
    <name evidence="4" type="ORF">Gocc_0247</name>
</gene>
<dbReference type="GO" id="GO:0043190">
    <property type="term" value="C:ATP-binding cassette (ABC) transporter complex"/>
    <property type="evidence" value="ECO:0007669"/>
    <property type="project" value="InterPro"/>
</dbReference>
<reference evidence="4 5" key="1">
    <citation type="submission" date="2018-07" db="EMBL/GenBank/DDBJ databases">
        <title>High-quality-draft genome sequence of Gaiella occulta.</title>
        <authorList>
            <person name="Severino R."/>
            <person name="Froufe H.J.C."/>
            <person name="Rainey F.A."/>
            <person name="Barroso C."/>
            <person name="Albuquerque L."/>
            <person name="Lobo-Da-Cunha A."/>
            <person name="Da Costa M.S."/>
            <person name="Egas C."/>
        </authorList>
    </citation>
    <scope>NUCLEOTIDE SEQUENCE [LARGE SCALE GENOMIC DNA]</scope>
    <source>
        <strain evidence="4 5">F2-233</strain>
    </source>
</reference>
<proteinExistence type="predicted"/>
<dbReference type="InterPro" id="IPR039424">
    <property type="entry name" value="SBP_5"/>
</dbReference>
<dbReference type="Proteomes" id="UP000254134">
    <property type="component" value="Unassembled WGS sequence"/>
</dbReference>
<organism evidence="4 5">
    <name type="scientific">Gaiella occulta</name>
    <dbReference type="NCBI Taxonomy" id="1002870"/>
    <lineage>
        <taxon>Bacteria</taxon>
        <taxon>Bacillati</taxon>
        <taxon>Actinomycetota</taxon>
        <taxon>Thermoleophilia</taxon>
        <taxon>Gaiellales</taxon>
        <taxon>Gaiellaceae</taxon>
        <taxon>Gaiella</taxon>
    </lineage>
</organism>
<dbReference type="PIRSF" id="PIRSF002741">
    <property type="entry name" value="MppA"/>
    <property type="match status" value="1"/>
</dbReference>
<dbReference type="GO" id="GO:1904680">
    <property type="term" value="F:peptide transmembrane transporter activity"/>
    <property type="evidence" value="ECO:0007669"/>
    <property type="project" value="TreeGrafter"/>
</dbReference>
<evidence type="ECO:0000256" key="1">
    <source>
        <dbReference type="ARBA" id="ARBA00022729"/>
    </source>
</evidence>
<dbReference type="PANTHER" id="PTHR30290:SF64">
    <property type="entry name" value="ABC TRANSPORTER PERIPLASMIC BINDING PROTEIN"/>
    <property type="match status" value="1"/>
</dbReference>
<dbReference type="GO" id="GO:0015833">
    <property type="term" value="P:peptide transport"/>
    <property type="evidence" value="ECO:0007669"/>
    <property type="project" value="TreeGrafter"/>
</dbReference>
<accession>A0A7M2Z091</accession>
<dbReference type="SUPFAM" id="SSF53850">
    <property type="entry name" value="Periplasmic binding protein-like II"/>
    <property type="match status" value="1"/>
</dbReference>
<dbReference type="RefSeq" id="WP_114794712.1">
    <property type="nucleotide sequence ID" value="NZ_QQZY01000001.1"/>
</dbReference>
<evidence type="ECO:0000259" key="3">
    <source>
        <dbReference type="Pfam" id="PF00496"/>
    </source>
</evidence>
<evidence type="ECO:0000313" key="4">
    <source>
        <dbReference type="EMBL" id="RDI75828.1"/>
    </source>
</evidence>
<dbReference type="AlphaFoldDB" id="A0A7M2Z091"/>
<reference evidence="5" key="2">
    <citation type="journal article" date="2019" name="MicrobiologyOpen">
        <title>High-quality draft genome sequence of Gaiella occulta isolated from a 150 meter deep mineral water borehole and comparison with the genome sequences of other deep-branching lineages of the phylum Actinobacteria.</title>
        <authorList>
            <person name="Severino R."/>
            <person name="Froufe H.J.C."/>
            <person name="Barroso C."/>
            <person name="Albuquerque L."/>
            <person name="Lobo-da-Cunha A."/>
            <person name="da Costa M.S."/>
            <person name="Egas C."/>
        </authorList>
    </citation>
    <scope>NUCLEOTIDE SEQUENCE [LARGE SCALE GENOMIC DNA]</scope>
    <source>
        <strain evidence="5">F2-233</strain>
    </source>
</reference>
<feature type="domain" description="Solute-binding protein family 5" evidence="3">
    <location>
        <begin position="78"/>
        <end position="449"/>
    </location>
</feature>